<name>A0A6P2C7P6_9ACTN</name>
<dbReference type="GO" id="GO:0004725">
    <property type="term" value="F:protein tyrosine phosphatase activity"/>
    <property type="evidence" value="ECO:0007669"/>
    <property type="project" value="UniProtKB-EC"/>
</dbReference>
<dbReference type="SMART" id="SM00226">
    <property type="entry name" value="LMWPc"/>
    <property type="match status" value="1"/>
</dbReference>
<dbReference type="PANTHER" id="PTHR11717:SF7">
    <property type="entry name" value="LOW MOLECULAR WEIGHT PHOSPHOTYROSINE PROTEIN PHOSPHATASE"/>
    <property type="match status" value="1"/>
</dbReference>
<evidence type="ECO:0000256" key="2">
    <source>
        <dbReference type="ARBA" id="ARBA00013064"/>
    </source>
</evidence>
<dbReference type="EC" id="3.1.3.48" evidence="2"/>
<dbReference type="CDD" id="cd16343">
    <property type="entry name" value="LMWPTP"/>
    <property type="match status" value="1"/>
</dbReference>
<dbReference type="InterPro" id="IPR017867">
    <property type="entry name" value="Tyr_phospatase_low_mol_wt"/>
</dbReference>
<evidence type="ECO:0000256" key="5">
    <source>
        <dbReference type="PIRSR" id="PIRSR617867-1"/>
    </source>
</evidence>
<feature type="domain" description="Phosphotyrosine protein phosphatase I" evidence="6">
    <location>
        <begin position="13"/>
        <end position="161"/>
    </location>
</feature>
<dbReference type="Proteomes" id="UP000460272">
    <property type="component" value="Unassembled WGS sequence"/>
</dbReference>
<evidence type="ECO:0000256" key="3">
    <source>
        <dbReference type="ARBA" id="ARBA00022801"/>
    </source>
</evidence>
<dbReference type="PANTHER" id="PTHR11717">
    <property type="entry name" value="LOW MOLECULAR WEIGHT PROTEIN TYROSINE PHOSPHATASE"/>
    <property type="match status" value="1"/>
</dbReference>
<gene>
    <name evidence="7" type="ORF">EAS64_03835</name>
</gene>
<dbReference type="PRINTS" id="PR00719">
    <property type="entry name" value="LMWPTPASE"/>
</dbReference>
<evidence type="ECO:0000313" key="8">
    <source>
        <dbReference type="Proteomes" id="UP000460272"/>
    </source>
</evidence>
<dbReference type="InterPro" id="IPR036196">
    <property type="entry name" value="Ptyr_pPase_sf"/>
</dbReference>
<evidence type="ECO:0000259" key="6">
    <source>
        <dbReference type="SMART" id="SM00226"/>
    </source>
</evidence>
<dbReference type="Pfam" id="PF01451">
    <property type="entry name" value="LMWPc"/>
    <property type="match status" value="1"/>
</dbReference>
<proteinExistence type="inferred from homology"/>
<dbReference type="OrthoDB" id="9784339at2"/>
<dbReference type="SUPFAM" id="SSF52788">
    <property type="entry name" value="Phosphotyrosine protein phosphatases I"/>
    <property type="match status" value="1"/>
</dbReference>
<dbReference type="EMBL" id="RPFW01000001">
    <property type="protein sequence ID" value="TVZ07424.1"/>
    <property type="molecule type" value="Genomic_DNA"/>
</dbReference>
<evidence type="ECO:0000313" key="7">
    <source>
        <dbReference type="EMBL" id="TVZ07424.1"/>
    </source>
</evidence>
<sequence length="166" mass="17845">MTLPPPRTPGGPYRICCVCLGNICRSPMAEVVLRAQLDKAGLADKVVVDSAGTGDWHIGDAMNGRARDQLARAGYDGEAHHARQIDAYWLPGRDLILAMDEANLRDLRALASATDAGRIRLFGEIADLGGRDVPDPYYGTADDFAAVLTLLETGMANLVAQLKQIQ</sequence>
<feature type="active site" description="Proton donor" evidence="5">
    <location>
        <position position="135"/>
    </location>
</feature>
<keyword evidence="3" id="KW-0378">Hydrolase</keyword>
<dbReference type="InterPro" id="IPR023485">
    <property type="entry name" value="Ptyr_pPase"/>
</dbReference>
<keyword evidence="4" id="KW-0904">Protein phosphatase</keyword>
<evidence type="ECO:0000256" key="1">
    <source>
        <dbReference type="ARBA" id="ARBA00011063"/>
    </source>
</evidence>
<dbReference type="Gene3D" id="3.40.50.2300">
    <property type="match status" value="1"/>
</dbReference>
<keyword evidence="8" id="KW-1185">Reference proteome</keyword>
<organism evidence="7 8">
    <name type="scientific">Trebonia kvetii</name>
    <dbReference type="NCBI Taxonomy" id="2480626"/>
    <lineage>
        <taxon>Bacteria</taxon>
        <taxon>Bacillati</taxon>
        <taxon>Actinomycetota</taxon>
        <taxon>Actinomycetes</taxon>
        <taxon>Streptosporangiales</taxon>
        <taxon>Treboniaceae</taxon>
        <taxon>Trebonia</taxon>
    </lineage>
</organism>
<comment type="caution">
    <text evidence="7">The sequence shown here is derived from an EMBL/GenBank/DDBJ whole genome shotgun (WGS) entry which is preliminary data.</text>
</comment>
<comment type="similarity">
    <text evidence="1">Belongs to the low molecular weight phosphotyrosine protein phosphatase family.</text>
</comment>
<feature type="active site" evidence="5">
    <location>
        <position position="25"/>
    </location>
</feature>
<protein>
    <recommendedName>
        <fullName evidence="2">protein-tyrosine-phosphatase</fullName>
        <ecNumber evidence="2">3.1.3.48</ecNumber>
    </recommendedName>
</protein>
<evidence type="ECO:0000256" key="4">
    <source>
        <dbReference type="ARBA" id="ARBA00022912"/>
    </source>
</evidence>
<reference evidence="7 8" key="1">
    <citation type="submission" date="2018-11" db="EMBL/GenBank/DDBJ databases">
        <title>Trebonia kvetii gen.nov., sp.nov., a novel acidophilic actinobacterium, and proposal of the new actinobacterial family Treboniaceae fam. nov.</title>
        <authorList>
            <person name="Rapoport D."/>
            <person name="Sagova-Mareckova M."/>
            <person name="Sedlacek I."/>
            <person name="Provaznik J."/>
            <person name="Kralova S."/>
            <person name="Pavlinic D."/>
            <person name="Benes V."/>
            <person name="Kopecky J."/>
        </authorList>
    </citation>
    <scope>NUCLEOTIDE SEQUENCE [LARGE SCALE GENOMIC DNA]</scope>
    <source>
        <strain evidence="7 8">15Tr583</strain>
    </source>
</reference>
<accession>A0A6P2C7P6</accession>
<feature type="active site" evidence="5">
    <location>
        <position position="19"/>
    </location>
</feature>
<dbReference type="InterPro" id="IPR050438">
    <property type="entry name" value="LMW_PTPase"/>
</dbReference>
<dbReference type="AlphaFoldDB" id="A0A6P2C7P6"/>